<comment type="similarity">
    <text evidence="4 9">Belongs to the mannonate dehydratase family.</text>
</comment>
<comment type="pathway">
    <text evidence="3 9">Carbohydrate metabolism; pentose and glucuronate interconversion.</text>
</comment>
<evidence type="ECO:0000313" key="11">
    <source>
        <dbReference type="Proteomes" id="UP000653730"/>
    </source>
</evidence>
<dbReference type="HAMAP" id="MF_00106">
    <property type="entry name" value="UxuA"/>
    <property type="match status" value="1"/>
</dbReference>
<dbReference type="Proteomes" id="UP000653730">
    <property type="component" value="Unassembled WGS sequence"/>
</dbReference>
<proteinExistence type="inferred from homology"/>
<evidence type="ECO:0000256" key="8">
    <source>
        <dbReference type="ARBA" id="ARBA00023239"/>
    </source>
</evidence>
<dbReference type="GO" id="GO:0008927">
    <property type="term" value="F:mannonate dehydratase activity"/>
    <property type="evidence" value="ECO:0007669"/>
    <property type="project" value="UniProtKB-UniRule"/>
</dbReference>
<dbReference type="NCBIfam" id="TIGR00695">
    <property type="entry name" value="uxuA"/>
    <property type="match status" value="1"/>
</dbReference>
<evidence type="ECO:0000256" key="4">
    <source>
        <dbReference type="ARBA" id="ARBA00007389"/>
    </source>
</evidence>
<evidence type="ECO:0000256" key="1">
    <source>
        <dbReference type="ARBA" id="ARBA00001794"/>
    </source>
</evidence>
<evidence type="ECO:0000256" key="5">
    <source>
        <dbReference type="ARBA" id="ARBA00012927"/>
    </source>
</evidence>
<dbReference type="NCBIfam" id="NF003027">
    <property type="entry name" value="PRK03906.1"/>
    <property type="match status" value="1"/>
</dbReference>
<evidence type="ECO:0000256" key="7">
    <source>
        <dbReference type="ARBA" id="ARBA00023211"/>
    </source>
</evidence>
<keyword evidence="8 9" id="KW-0456">Lyase</keyword>
<dbReference type="Gene3D" id="3.20.20.150">
    <property type="entry name" value="Divalent-metal-dependent TIM barrel enzymes"/>
    <property type="match status" value="2"/>
</dbReference>
<comment type="caution">
    <text evidence="10">The sequence shown here is derived from an EMBL/GenBank/DDBJ whole genome shotgun (WGS) entry which is preliminary data.</text>
</comment>
<keyword evidence="7 9" id="KW-0464">Manganese</keyword>
<dbReference type="SUPFAM" id="SSF51658">
    <property type="entry name" value="Xylose isomerase-like"/>
    <property type="match status" value="1"/>
</dbReference>
<dbReference type="GO" id="GO:0008198">
    <property type="term" value="F:ferrous iron binding"/>
    <property type="evidence" value="ECO:0007669"/>
    <property type="project" value="TreeGrafter"/>
</dbReference>
<protein>
    <recommendedName>
        <fullName evidence="5 9">Mannonate dehydratase</fullName>
        <ecNumber evidence="5 9">4.2.1.8</ecNumber>
    </recommendedName>
    <alternativeName>
        <fullName evidence="9">D-mannonate hydro-lyase</fullName>
    </alternativeName>
</protein>
<evidence type="ECO:0000256" key="3">
    <source>
        <dbReference type="ARBA" id="ARBA00004892"/>
    </source>
</evidence>
<comment type="catalytic activity">
    <reaction evidence="1 9">
        <text>D-mannonate = 2-dehydro-3-deoxy-D-gluconate + H2O</text>
        <dbReference type="Rhea" id="RHEA:20097"/>
        <dbReference type="ChEBI" id="CHEBI:15377"/>
        <dbReference type="ChEBI" id="CHEBI:17767"/>
        <dbReference type="ChEBI" id="CHEBI:57990"/>
        <dbReference type="EC" id="4.2.1.8"/>
    </reaction>
</comment>
<dbReference type="Pfam" id="PF03786">
    <property type="entry name" value="UxuA"/>
    <property type="match status" value="1"/>
</dbReference>
<organism evidence="10 11">
    <name type="scientific">Sinomicrobium weinanense</name>
    <dbReference type="NCBI Taxonomy" id="2842200"/>
    <lineage>
        <taxon>Bacteria</taxon>
        <taxon>Pseudomonadati</taxon>
        <taxon>Bacteroidota</taxon>
        <taxon>Flavobacteriia</taxon>
        <taxon>Flavobacteriales</taxon>
        <taxon>Flavobacteriaceae</taxon>
        <taxon>Sinomicrobium</taxon>
    </lineage>
</organism>
<dbReference type="InterPro" id="IPR036237">
    <property type="entry name" value="Xyl_isomerase-like_sf"/>
</dbReference>
<name>A0A926JU38_9FLAO</name>
<evidence type="ECO:0000313" key="10">
    <source>
        <dbReference type="EMBL" id="MBC9797401.1"/>
    </source>
</evidence>
<dbReference type="PIRSF" id="PIRSF016049">
    <property type="entry name" value="Man_dehyd"/>
    <property type="match status" value="1"/>
</dbReference>
<evidence type="ECO:0000256" key="9">
    <source>
        <dbReference type="HAMAP-Rule" id="MF_00106"/>
    </source>
</evidence>
<evidence type="ECO:0000256" key="6">
    <source>
        <dbReference type="ARBA" id="ARBA00023004"/>
    </source>
</evidence>
<keyword evidence="11" id="KW-1185">Reference proteome</keyword>
<comment type="function">
    <text evidence="2 9">Catalyzes the dehydration of D-mannonate.</text>
</comment>
<dbReference type="GO" id="GO:0030145">
    <property type="term" value="F:manganese ion binding"/>
    <property type="evidence" value="ECO:0007669"/>
    <property type="project" value="TreeGrafter"/>
</dbReference>
<dbReference type="PANTHER" id="PTHR30387">
    <property type="entry name" value="MANNONATE DEHYDRATASE"/>
    <property type="match status" value="1"/>
</dbReference>
<dbReference type="PANTHER" id="PTHR30387:SF2">
    <property type="entry name" value="MANNONATE DEHYDRATASE"/>
    <property type="match status" value="1"/>
</dbReference>
<dbReference type="InterPro" id="IPR004628">
    <property type="entry name" value="Man_deHydtase"/>
</dbReference>
<keyword evidence="6 9" id="KW-0408">Iron</keyword>
<dbReference type="EC" id="4.2.1.8" evidence="5 9"/>
<dbReference type="AlphaFoldDB" id="A0A926JU38"/>
<dbReference type="GO" id="GO:0042840">
    <property type="term" value="P:D-glucuronate catabolic process"/>
    <property type="evidence" value="ECO:0007669"/>
    <property type="project" value="TreeGrafter"/>
</dbReference>
<gene>
    <name evidence="9 10" type="primary">uxuA</name>
    <name evidence="10" type="ORF">IBL28_15610</name>
</gene>
<sequence>MQQTMRWYGPHDGVSLEEIKQAGVSGVVTALHEVPVGDVWTVEAIRERQALIHEPGLEWTVIESLPVHEDIKRKSGNYKAYIENYRKSLENIAACGLKVVTYNFMPVLDWVRTNTMFINADGTKTLRFEKDAFIYFDLFLLQRPGAENDYSEDEKESAAAYGKQLSEEEKQSLFHTVLLGLPGSKENFTPEKVLNLLKDYEGIDDTKLRENLCFFLNEVAPLAEELGLKLAIHPDDPPFSVLGLPRIVCSEKDIDTILKAVPVNANGLCYCTGSLGANPDNDLVSILEKHGDRIHFLHLRSVAKERNGIFKEAEHLGGDAPMEAIVHNILQLMNKRNISLPMRPDHGALFTLEKEREHFSGYSLIGRLKGLAEIRGLEQGMIYAMNHKL</sequence>
<evidence type="ECO:0000256" key="2">
    <source>
        <dbReference type="ARBA" id="ARBA00002713"/>
    </source>
</evidence>
<dbReference type="EMBL" id="JACVDC010000057">
    <property type="protein sequence ID" value="MBC9797401.1"/>
    <property type="molecule type" value="Genomic_DNA"/>
</dbReference>
<accession>A0A926JU38</accession>
<comment type="cofactor">
    <cofactor evidence="9">
        <name>Fe(2+)</name>
        <dbReference type="ChEBI" id="CHEBI:29033"/>
    </cofactor>
    <cofactor evidence="9">
        <name>Mn(2+)</name>
        <dbReference type="ChEBI" id="CHEBI:29035"/>
    </cofactor>
</comment>
<reference evidence="10 11" key="1">
    <citation type="submission" date="2020-09" db="EMBL/GenBank/DDBJ databases">
        <title>Sinomicrobium weinanense sp. nov., a halophilic bacteria isolated from saline-alkali soil.</title>
        <authorList>
            <person name="Wu P."/>
            <person name="Ren H."/>
            <person name="Mei Y."/>
            <person name="Liang Y."/>
            <person name="Chen Z."/>
        </authorList>
    </citation>
    <scope>NUCLEOTIDE SEQUENCE [LARGE SCALE GENOMIC DNA]</scope>
    <source>
        <strain evidence="10 11">FJxs</strain>
    </source>
</reference>